<protein>
    <submittedName>
        <fullName evidence="5">Trypsin-7</fullName>
    </submittedName>
</protein>
<dbReference type="CDD" id="cd00190">
    <property type="entry name" value="Tryp_SPc"/>
    <property type="match status" value="1"/>
</dbReference>
<dbReference type="PROSITE" id="PS00134">
    <property type="entry name" value="TRYPSIN_HIS"/>
    <property type="match status" value="1"/>
</dbReference>
<dbReference type="InterPro" id="IPR018114">
    <property type="entry name" value="TRYPSIN_HIS"/>
</dbReference>
<dbReference type="FunFam" id="2.40.10.10:FF:000002">
    <property type="entry name" value="Transmembrane protease serine"/>
    <property type="match status" value="1"/>
</dbReference>
<keyword evidence="3" id="KW-0645">Protease</keyword>
<dbReference type="PANTHER" id="PTHR24252:SF7">
    <property type="entry name" value="HYALIN"/>
    <property type="match status" value="1"/>
</dbReference>
<dbReference type="PANTHER" id="PTHR24252">
    <property type="entry name" value="ACROSIN-RELATED"/>
    <property type="match status" value="1"/>
</dbReference>
<dbReference type="Pfam" id="PF00089">
    <property type="entry name" value="Trypsin"/>
    <property type="match status" value="1"/>
</dbReference>
<dbReference type="SMART" id="SM00020">
    <property type="entry name" value="Tryp_SPc"/>
    <property type="match status" value="1"/>
</dbReference>
<dbReference type="AlphaFoldDB" id="A0A154PF44"/>
<dbReference type="STRING" id="178035.A0A154PF44"/>
<proteinExistence type="inferred from homology"/>
<accession>A0A154PF44</accession>
<dbReference type="InterPro" id="IPR033116">
    <property type="entry name" value="TRYPSIN_SER"/>
</dbReference>
<dbReference type="InterPro" id="IPR001314">
    <property type="entry name" value="Peptidase_S1A"/>
</dbReference>
<dbReference type="EMBL" id="KQ434892">
    <property type="protein sequence ID" value="KZC10506.1"/>
    <property type="molecule type" value="Genomic_DNA"/>
</dbReference>
<dbReference type="OMA" id="RQVCYGF"/>
<organism evidence="5 6">
    <name type="scientific">Dufourea novaeangliae</name>
    <name type="common">Sweat bee</name>
    <dbReference type="NCBI Taxonomy" id="178035"/>
    <lineage>
        <taxon>Eukaryota</taxon>
        <taxon>Metazoa</taxon>
        <taxon>Ecdysozoa</taxon>
        <taxon>Arthropoda</taxon>
        <taxon>Hexapoda</taxon>
        <taxon>Insecta</taxon>
        <taxon>Pterygota</taxon>
        <taxon>Neoptera</taxon>
        <taxon>Endopterygota</taxon>
        <taxon>Hymenoptera</taxon>
        <taxon>Apocrita</taxon>
        <taxon>Aculeata</taxon>
        <taxon>Apoidea</taxon>
        <taxon>Anthophila</taxon>
        <taxon>Halictidae</taxon>
        <taxon>Rophitinae</taxon>
        <taxon>Dufourea</taxon>
    </lineage>
</organism>
<keyword evidence="3" id="KW-0720">Serine protease</keyword>
<keyword evidence="3" id="KW-0378">Hydrolase</keyword>
<dbReference type="PRINTS" id="PR00722">
    <property type="entry name" value="CHYMOTRYPSIN"/>
</dbReference>
<evidence type="ECO:0000313" key="6">
    <source>
        <dbReference type="Proteomes" id="UP000076502"/>
    </source>
</evidence>
<evidence type="ECO:0000256" key="2">
    <source>
        <dbReference type="ARBA" id="ARBA00024195"/>
    </source>
</evidence>
<dbReference type="InterPro" id="IPR043504">
    <property type="entry name" value="Peptidase_S1_PA_chymotrypsin"/>
</dbReference>
<evidence type="ECO:0000259" key="4">
    <source>
        <dbReference type="PROSITE" id="PS50240"/>
    </source>
</evidence>
<dbReference type="InterPro" id="IPR001254">
    <property type="entry name" value="Trypsin_dom"/>
</dbReference>
<dbReference type="GO" id="GO:0006508">
    <property type="term" value="P:proteolysis"/>
    <property type="evidence" value="ECO:0007669"/>
    <property type="project" value="UniProtKB-KW"/>
</dbReference>
<name>A0A154PF44_DUFNO</name>
<evidence type="ECO:0000313" key="5">
    <source>
        <dbReference type="EMBL" id="KZC10506.1"/>
    </source>
</evidence>
<dbReference type="Proteomes" id="UP000076502">
    <property type="component" value="Unassembled WGS sequence"/>
</dbReference>
<keyword evidence="1" id="KW-1015">Disulfide bond</keyword>
<dbReference type="PROSITE" id="PS00135">
    <property type="entry name" value="TRYPSIN_SER"/>
    <property type="match status" value="1"/>
</dbReference>
<sequence>MVNGDHVCGAGIIGREWGITAAHCVIEFIDSPYNFVSVRSGSNRHDYGGIVHNVTYMSYHEKYDSGNNDYDIAVFKVDPFFRFNNVTQPANLPENSRFYDTDWGLVAGWGDFIDFDPVLSNNLQYVIVPKVCRKLCAEDYRNRYEITDRQVCYGFQDGGKDSCKGDSGGPLVTKNFTMIGITSWGDDCGKPNSPGVYTDVIGLVDWVKNKTTV</sequence>
<evidence type="ECO:0000256" key="3">
    <source>
        <dbReference type="RuleBase" id="RU363034"/>
    </source>
</evidence>
<dbReference type="FunFam" id="2.40.10.10:FF:000068">
    <property type="entry name" value="transmembrane protease serine 2"/>
    <property type="match status" value="1"/>
</dbReference>
<dbReference type="Gene3D" id="2.40.10.10">
    <property type="entry name" value="Trypsin-like serine proteases"/>
    <property type="match status" value="1"/>
</dbReference>
<dbReference type="OrthoDB" id="10051896at2759"/>
<gene>
    <name evidence="5" type="ORF">WN55_01943</name>
</gene>
<dbReference type="PROSITE" id="PS50240">
    <property type="entry name" value="TRYPSIN_DOM"/>
    <property type="match status" value="1"/>
</dbReference>
<feature type="domain" description="Peptidase S1" evidence="4">
    <location>
        <begin position="1"/>
        <end position="212"/>
    </location>
</feature>
<reference evidence="5 6" key="1">
    <citation type="submission" date="2015-07" db="EMBL/GenBank/DDBJ databases">
        <title>The genome of Dufourea novaeangliae.</title>
        <authorList>
            <person name="Pan H."/>
            <person name="Kapheim K."/>
        </authorList>
    </citation>
    <scope>NUCLEOTIDE SEQUENCE [LARGE SCALE GENOMIC DNA]</scope>
    <source>
        <strain evidence="5">0120121106</strain>
        <tissue evidence="5">Whole body</tissue>
    </source>
</reference>
<dbReference type="SUPFAM" id="SSF50494">
    <property type="entry name" value="Trypsin-like serine proteases"/>
    <property type="match status" value="1"/>
</dbReference>
<dbReference type="InterPro" id="IPR009003">
    <property type="entry name" value="Peptidase_S1_PA"/>
</dbReference>
<comment type="similarity">
    <text evidence="2">Belongs to the peptidase S1 family. CLIP subfamily.</text>
</comment>
<keyword evidence="6" id="KW-1185">Reference proteome</keyword>
<dbReference type="GO" id="GO:0004252">
    <property type="term" value="F:serine-type endopeptidase activity"/>
    <property type="evidence" value="ECO:0007669"/>
    <property type="project" value="InterPro"/>
</dbReference>
<evidence type="ECO:0000256" key="1">
    <source>
        <dbReference type="ARBA" id="ARBA00023157"/>
    </source>
</evidence>